<evidence type="ECO:0000256" key="1">
    <source>
        <dbReference type="SAM" id="MobiDB-lite"/>
    </source>
</evidence>
<dbReference type="SUPFAM" id="SSF55797">
    <property type="entry name" value="PR-1-like"/>
    <property type="match status" value="1"/>
</dbReference>
<reference evidence="4 5" key="1">
    <citation type="submission" date="2018-10" db="EMBL/GenBank/DDBJ databases">
        <title>Falsibacillus sp. genome draft.</title>
        <authorList>
            <person name="Shi S."/>
        </authorList>
    </citation>
    <scope>NUCLEOTIDE SEQUENCE [LARGE SCALE GENOMIC DNA]</scope>
    <source>
        <strain evidence="4 5">GY 10110</strain>
    </source>
</reference>
<sequence>MNKKALLSTAASLALLASPLAGIGKADAASNSNCPQAQAQNVKLYQLKTNNVQEANAWVQNILSKYNVKYNFQLPEQVQKQVQQKAQQQPQKQEQAQPAQAAPKAEAPKATQNTPAPAKQQQSQAQPADTQQKASADQNSSLSQFEQQVVDLTNKERTQRGLSPLKVDKNLSNMAREKSADMQRNHYFDHQSPTYGSPFDMMKKWGIDYRSAGENIAMGQQSPQEVVTAWMNSQGHRENILNPDYTHIGVGYVKDGNYWTQEFIGK</sequence>
<feature type="compositionally biased region" description="Polar residues" evidence="1">
    <location>
        <begin position="133"/>
        <end position="145"/>
    </location>
</feature>
<evidence type="ECO:0000313" key="5">
    <source>
        <dbReference type="Proteomes" id="UP000276770"/>
    </source>
</evidence>
<dbReference type="InterPro" id="IPR014258">
    <property type="entry name" value="CAP_domain_YkwD-like"/>
</dbReference>
<dbReference type="CDD" id="cd05379">
    <property type="entry name" value="CAP_bacterial"/>
    <property type="match status" value="1"/>
</dbReference>
<protein>
    <submittedName>
        <fullName evidence="4">Sporulation protein</fullName>
    </submittedName>
</protein>
<keyword evidence="2" id="KW-0732">Signal</keyword>
<name>A0A3L7JY84_9BACI</name>
<dbReference type="InterPro" id="IPR014044">
    <property type="entry name" value="CAP_dom"/>
</dbReference>
<dbReference type="EMBL" id="RCVZ01000007">
    <property type="protein sequence ID" value="RLQ95214.1"/>
    <property type="molecule type" value="Genomic_DNA"/>
</dbReference>
<feature type="compositionally biased region" description="Low complexity" evidence="1">
    <location>
        <begin position="81"/>
        <end position="132"/>
    </location>
</feature>
<dbReference type="NCBIfam" id="TIGR02909">
    <property type="entry name" value="spore_YkwD"/>
    <property type="match status" value="1"/>
</dbReference>
<dbReference type="Pfam" id="PF00188">
    <property type="entry name" value="CAP"/>
    <property type="match status" value="1"/>
</dbReference>
<gene>
    <name evidence="4" type="ORF">D9X91_12035</name>
</gene>
<evidence type="ECO:0000259" key="3">
    <source>
        <dbReference type="Pfam" id="PF00188"/>
    </source>
</evidence>
<dbReference type="Gene3D" id="3.40.33.10">
    <property type="entry name" value="CAP"/>
    <property type="match status" value="1"/>
</dbReference>
<feature type="domain" description="SCP" evidence="3">
    <location>
        <begin position="150"/>
        <end position="263"/>
    </location>
</feature>
<feature type="signal peptide" evidence="2">
    <location>
        <begin position="1"/>
        <end position="28"/>
    </location>
</feature>
<proteinExistence type="predicted"/>
<dbReference type="OrthoDB" id="9783944at2"/>
<dbReference type="PANTHER" id="PTHR31157">
    <property type="entry name" value="SCP DOMAIN-CONTAINING PROTEIN"/>
    <property type="match status" value="1"/>
</dbReference>
<accession>A0A3L7JY84</accession>
<dbReference type="Proteomes" id="UP000276770">
    <property type="component" value="Unassembled WGS sequence"/>
</dbReference>
<dbReference type="InterPro" id="IPR035940">
    <property type="entry name" value="CAP_sf"/>
</dbReference>
<dbReference type="AlphaFoldDB" id="A0A3L7JY84"/>
<evidence type="ECO:0000313" key="4">
    <source>
        <dbReference type="EMBL" id="RLQ95214.1"/>
    </source>
</evidence>
<evidence type="ECO:0000256" key="2">
    <source>
        <dbReference type="SAM" id="SignalP"/>
    </source>
</evidence>
<feature type="region of interest" description="Disordered" evidence="1">
    <location>
        <begin position="81"/>
        <end position="145"/>
    </location>
</feature>
<feature type="chain" id="PRO_5018211406" evidence="2">
    <location>
        <begin position="29"/>
        <end position="266"/>
    </location>
</feature>
<organism evidence="4 5">
    <name type="scientific">Falsibacillus albus</name>
    <dbReference type="NCBI Taxonomy" id="2478915"/>
    <lineage>
        <taxon>Bacteria</taxon>
        <taxon>Bacillati</taxon>
        <taxon>Bacillota</taxon>
        <taxon>Bacilli</taxon>
        <taxon>Bacillales</taxon>
        <taxon>Bacillaceae</taxon>
        <taxon>Falsibacillus</taxon>
    </lineage>
</organism>
<dbReference type="PANTHER" id="PTHR31157:SF1">
    <property type="entry name" value="SCP DOMAIN-CONTAINING PROTEIN"/>
    <property type="match status" value="1"/>
</dbReference>
<dbReference type="RefSeq" id="WP_121680869.1">
    <property type="nucleotide sequence ID" value="NZ_RCVZ01000007.1"/>
</dbReference>
<keyword evidence="5" id="KW-1185">Reference proteome</keyword>
<comment type="caution">
    <text evidence="4">The sequence shown here is derived from an EMBL/GenBank/DDBJ whole genome shotgun (WGS) entry which is preliminary data.</text>
</comment>